<evidence type="ECO:0000313" key="4">
    <source>
        <dbReference type="Proteomes" id="UP001156666"/>
    </source>
</evidence>
<dbReference type="Pfam" id="PF00665">
    <property type="entry name" value="rve"/>
    <property type="match status" value="1"/>
</dbReference>
<dbReference type="EMBL" id="BSOH01000044">
    <property type="protein sequence ID" value="GLR20215.1"/>
    <property type="molecule type" value="Genomic_DNA"/>
</dbReference>
<evidence type="ECO:0000259" key="2">
    <source>
        <dbReference type="PROSITE" id="PS50994"/>
    </source>
</evidence>
<dbReference type="PROSITE" id="PS50994">
    <property type="entry name" value="INTEGRASE"/>
    <property type="match status" value="1"/>
</dbReference>
<dbReference type="Proteomes" id="UP001156666">
    <property type="component" value="Unassembled WGS sequence"/>
</dbReference>
<feature type="domain" description="Integrase catalytic" evidence="2">
    <location>
        <begin position="136"/>
        <end position="331"/>
    </location>
</feature>
<dbReference type="GO" id="GO:0003676">
    <property type="term" value="F:nucleic acid binding"/>
    <property type="evidence" value="ECO:0007669"/>
    <property type="project" value="InterPro"/>
</dbReference>
<dbReference type="GO" id="GO:0015074">
    <property type="term" value="P:DNA integration"/>
    <property type="evidence" value="ECO:0007669"/>
    <property type="project" value="InterPro"/>
</dbReference>
<evidence type="ECO:0000256" key="1">
    <source>
        <dbReference type="ARBA" id="ARBA00009277"/>
    </source>
</evidence>
<accession>A0AA37SVS4</accession>
<dbReference type="InterPro" id="IPR036397">
    <property type="entry name" value="RNaseH_sf"/>
</dbReference>
<organism evidence="3 4">
    <name type="scientific">Portibacter lacus</name>
    <dbReference type="NCBI Taxonomy" id="1099794"/>
    <lineage>
        <taxon>Bacteria</taxon>
        <taxon>Pseudomonadati</taxon>
        <taxon>Bacteroidota</taxon>
        <taxon>Saprospiria</taxon>
        <taxon>Saprospirales</taxon>
        <taxon>Haliscomenobacteraceae</taxon>
        <taxon>Portibacter</taxon>
    </lineage>
</organism>
<dbReference type="PANTHER" id="PTHR35004:SF8">
    <property type="entry name" value="TRANSPOSASE RV3428C-RELATED"/>
    <property type="match status" value="1"/>
</dbReference>
<keyword evidence="4" id="KW-1185">Reference proteome</keyword>
<dbReference type="Pfam" id="PF22483">
    <property type="entry name" value="Mu-transpos_C_2"/>
    <property type="match status" value="1"/>
</dbReference>
<sequence length="517" mass="60380">MGKIKRMDQVRLILRTYQRCGSFKETARRLKMSKNTIKHYVKIAHRSSTDLDKILALEYKDFDVLFNHSSGSEEVFLEQEFFSKVPYWLKELRSPGVSRQLIWEEYRKGNAKGYSYSRFCAKLKRYLRSKDLTLALKHEPGDTLQIDFAGKKLSWVDPKTGEVTLCEVLVTVCPFSHYCFAIALPSQKVTDFIYGINQAFLFLGKLPKKILSDNLKSYVTTSDRYEPKFNELCVQLADHYNLELQATRPRKPKDKASVENAVRIVYQRIYAPLRNEVFHSIEEINRAIVDQLSIHNQIPFQKKEGCRKELFEQYEKPLMADLPNELFELKKSTKAKVQRNYHVFLGEEKNYYSVPHQYVGKQAIVFYNRTLVEIYIDRTRVAVHKRLAHRNSNVYQTHDKHLPKNHEQWKASQGYDGAYFIDQAAKVGEATKWLIQQVLIAKIYEAQTYNSCSGILHLAKRYSPQRVEKAALRCKKVGKGNYPMMKKILEKNLDQVEEALILKIPTHDNIRGPQAYQ</sequence>
<dbReference type="InterPro" id="IPR054353">
    <property type="entry name" value="IstA-like_C"/>
</dbReference>
<evidence type="ECO:0000313" key="3">
    <source>
        <dbReference type="EMBL" id="GLR20215.1"/>
    </source>
</evidence>
<comment type="caution">
    <text evidence="3">The sequence shown here is derived from an EMBL/GenBank/DDBJ whole genome shotgun (WGS) entry which is preliminary data.</text>
</comment>
<gene>
    <name evidence="3" type="ORF">GCM10007940_48310</name>
</gene>
<comment type="similarity">
    <text evidence="1">Belongs to the transposase IS21/IS408/IS1162 family.</text>
</comment>
<reference evidence="3" key="2">
    <citation type="submission" date="2023-01" db="EMBL/GenBank/DDBJ databases">
        <title>Draft genome sequence of Portibacter lacus strain NBRC 108769.</title>
        <authorList>
            <person name="Sun Q."/>
            <person name="Mori K."/>
        </authorList>
    </citation>
    <scope>NUCLEOTIDE SEQUENCE</scope>
    <source>
        <strain evidence="3">NBRC 108769</strain>
    </source>
</reference>
<name>A0AA37SVS4_9BACT</name>
<proteinExistence type="inferred from homology"/>
<reference evidence="3" key="1">
    <citation type="journal article" date="2014" name="Int. J. Syst. Evol. Microbiol.">
        <title>Complete genome sequence of Corynebacterium casei LMG S-19264T (=DSM 44701T), isolated from a smear-ripened cheese.</title>
        <authorList>
            <consortium name="US DOE Joint Genome Institute (JGI-PGF)"/>
            <person name="Walter F."/>
            <person name="Albersmeier A."/>
            <person name="Kalinowski J."/>
            <person name="Ruckert C."/>
        </authorList>
    </citation>
    <scope>NUCLEOTIDE SEQUENCE</scope>
    <source>
        <strain evidence="3">NBRC 108769</strain>
    </source>
</reference>
<protein>
    <submittedName>
        <fullName evidence="3">Integrase</fullName>
    </submittedName>
</protein>
<dbReference type="Gene3D" id="3.30.420.10">
    <property type="entry name" value="Ribonuclease H-like superfamily/Ribonuclease H"/>
    <property type="match status" value="1"/>
</dbReference>
<dbReference type="InterPro" id="IPR001584">
    <property type="entry name" value="Integrase_cat-core"/>
</dbReference>
<dbReference type="NCBIfam" id="NF033546">
    <property type="entry name" value="transpos_IS21"/>
    <property type="match status" value="1"/>
</dbReference>
<dbReference type="SUPFAM" id="SSF53098">
    <property type="entry name" value="Ribonuclease H-like"/>
    <property type="match status" value="1"/>
</dbReference>
<dbReference type="PANTHER" id="PTHR35004">
    <property type="entry name" value="TRANSPOSASE RV3428C-RELATED"/>
    <property type="match status" value="1"/>
</dbReference>
<dbReference type="RefSeq" id="WP_235295610.1">
    <property type="nucleotide sequence ID" value="NZ_BSOH01000044.1"/>
</dbReference>
<dbReference type="AlphaFoldDB" id="A0AA37SVS4"/>
<dbReference type="InterPro" id="IPR012337">
    <property type="entry name" value="RNaseH-like_sf"/>
</dbReference>